<dbReference type="PANTHER" id="PTHR48075">
    <property type="entry name" value="3-HYDROXYACYL-COA DEHYDROGENASE FAMILY PROTEIN"/>
    <property type="match status" value="1"/>
</dbReference>
<comment type="similarity">
    <text evidence="1">Belongs to the 3-hydroxyacyl-CoA dehydrogenase family.</text>
</comment>
<reference evidence="8" key="1">
    <citation type="submission" date="2011-03" db="EMBL/GenBank/DDBJ databases">
        <authorList>
            <person name="Voget S."/>
            <person name="Streit W.R."/>
            <person name="Jaeger K.E."/>
            <person name="Daniel R."/>
        </authorList>
    </citation>
    <scope>NUCLEOTIDE SEQUENCE [LARGE SCALE GENOMIC DNA]</scope>
    <source>
        <strain evidence="8">PG1</strain>
    </source>
</reference>
<proteinExistence type="inferred from homology"/>
<evidence type="ECO:0000256" key="4">
    <source>
        <dbReference type="PIRSR" id="PIRSR000105-2"/>
    </source>
</evidence>
<dbReference type="RefSeq" id="WP_042628346.1">
    <property type="nucleotide sequence ID" value="NZ_CP002581.1"/>
</dbReference>
<dbReference type="InterPro" id="IPR036291">
    <property type="entry name" value="NAD(P)-bd_dom_sf"/>
</dbReference>
<dbReference type="Gene3D" id="3.40.50.720">
    <property type="entry name" value="NAD(P)-binding Rossmann-like Domain"/>
    <property type="match status" value="1"/>
</dbReference>
<evidence type="ECO:0000313" key="8">
    <source>
        <dbReference type="Proteomes" id="UP000031838"/>
    </source>
</evidence>
<evidence type="ECO:0000256" key="2">
    <source>
        <dbReference type="ARBA" id="ARBA00023002"/>
    </source>
</evidence>
<keyword evidence="2 7" id="KW-0560">Oxidoreductase</keyword>
<evidence type="ECO:0000256" key="1">
    <source>
        <dbReference type="ARBA" id="ARBA00009463"/>
    </source>
</evidence>
<dbReference type="EC" id="1.1.1.157" evidence="7"/>
<feature type="binding site" evidence="4">
    <location>
        <begin position="13"/>
        <end position="18"/>
    </location>
    <ligand>
        <name>NAD(+)</name>
        <dbReference type="ChEBI" id="CHEBI:57540"/>
    </ligand>
</feature>
<feature type="binding site" evidence="4">
    <location>
        <position position="123"/>
    </location>
    <ligand>
        <name>NAD(+)</name>
        <dbReference type="ChEBI" id="CHEBI:57540"/>
    </ligand>
</feature>
<evidence type="ECO:0000256" key="3">
    <source>
        <dbReference type="PIRSR" id="PIRSR000105-1"/>
    </source>
</evidence>
<dbReference type="InterPro" id="IPR006108">
    <property type="entry name" value="3HC_DH_C"/>
</dbReference>
<dbReference type="EMBL" id="CP002581">
    <property type="protein sequence ID" value="AJK50003.1"/>
    <property type="molecule type" value="Genomic_DNA"/>
</dbReference>
<dbReference type="InterPro" id="IPR013328">
    <property type="entry name" value="6PGD_dom2"/>
</dbReference>
<dbReference type="InterPro" id="IPR006180">
    <property type="entry name" value="3-OHacyl-CoA_DH_CS"/>
</dbReference>
<keyword evidence="4" id="KW-0520">NAD</keyword>
<dbReference type="GO" id="GO:0006631">
    <property type="term" value="P:fatty acid metabolic process"/>
    <property type="evidence" value="ECO:0007669"/>
    <property type="project" value="InterPro"/>
</dbReference>
<name>A0A0B6S2W5_BURPL</name>
<feature type="binding site" evidence="4">
    <location>
        <position position="280"/>
    </location>
    <ligand>
        <name>NAD(+)</name>
        <dbReference type="ChEBI" id="CHEBI:57540"/>
    </ligand>
</feature>
<dbReference type="Proteomes" id="UP000031838">
    <property type="component" value="Chromosome 2"/>
</dbReference>
<feature type="binding site" evidence="4">
    <location>
        <position position="147"/>
    </location>
    <ligand>
        <name>NAD(+)</name>
        <dbReference type="ChEBI" id="CHEBI:57540"/>
    </ligand>
</feature>
<dbReference type="Pfam" id="PF00725">
    <property type="entry name" value="3HCDH"/>
    <property type="match status" value="1"/>
</dbReference>
<dbReference type="GO" id="GO:0008691">
    <property type="term" value="F:3-hydroxybutyryl-CoA dehydrogenase activity"/>
    <property type="evidence" value="ECO:0007669"/>
    <property type="project" value="UniProtKB-EC"/>
</dbReference>
<reference evidence="7 8" key="2">
    <citation type="journal article" date="2016" name="Appl. Microbiol. Biotechnol.">
        <title>Mutations improving production and secretion of extracellular lipase by Burkholderia glumae PG1.</title>
        <authorList>
            <person name="Knapp A."/>
            <person name="Voget S."/>
            <person name="Gao R."/>
            <person name="Zaburannyi N."/>
            <person name="Krysciak D."/>
            <person name="Breuer M."/>
            <person name="Hauer B."/>
            <person name="Streit W.R."/>
            <person name="Muller R."/>
            <person name="Daniel R."/>
            <person name="Jaeger K.E."/>
        </authorList>
    </citation>
    <scope>NUCLEOTIDE SEQUENCE [LARGE SCALE GENOMIC DNA]</scope>
    <source>
        <strain evidence="7 8">PG1</strain>
    </source>
</reference>
<dbReference type="KEGG" id="bgp:BGL_2c19370"/>
<sequence length="321" mass="33746">MNTSPIRTIAVVGTGYMGGGIAQCLALTGRTVYLTDADPLRAQQARARLLEESAAFEQAALFPAGSTATLEANLVAADSIEAIGRQVDYVAEVVPENLELKLSVLKRIEAAVGPDCIIASNTSAIPIREMAKALARPERLFGVHWMNPAPFVPAVEIIPGEATPEAMLVAAEALVREAGKVTARVADVAGFVANRLQFALFKEAVAVVEEGLATPEDVDKVVSNSFGFRLALFGPFAIADMAGLDVYAASYASLEKQYGPRFAVPAGLKARVDSGDLGLKSGGGFLGIAPEAAKPLAAYRNRAYQRLMQLREALGEAPFGG</sequence>
<gene>
    <name evidence="7" type="primary">hbd2</name>
    <name evidence="7" type="ORF">BGL_2c19370</name>
</gene>
<dbReference type="SUPFAM" id="SSF51735">
    <property type="entry name" value="NAD(P)-binding Rossmann-fold domains"/>
    <property type="match status" value="1"/>
</dbReference>
<feature type="site" description="Important for catalytic activity" evidence="3">
    <location>
        <position position="144"/>
    </location>
</feature>
<dbReference type="InterPro" id="IPR008927">
    <property type="entry name" value="6-PGluconate_DH-like_C_sf"/>
</dbReference>
<feature type="domain" description="3-hydroxyacyl-CoA dehydrogenase NAD binding" evidence="6">
    <location>
        <begin position="8"/>
        <end position="187"/>
    </location>
</feature>
<dbReference type="InterPro" id="IPR006176">
    <property type="entry name" value="3-OHacyl-CoA_DH_NAD-bd"/>
</dbReference>
<dbReference type="Pfam" id="PF02737">
    <property type="entry name" value="3HCDH_N"/>
    <property type="match status" value="1"/>
</dbReference>
<feature type="domain" description="3-hydroxyacyl-CoA dehydrogenase C-terminal" evidence="5">
    <location>
        <begin position="190"/>
        <end position="286"/>
    </location>
</feature>
<feature type="binding site" evidence="4">
    <location>
        <position position="101"/>
    </location>
    <ligand>
        <name>NAD(+)</name>
        <dbReference type="ChEBI" id="CHEBI:57540"/>
    </ligand>
</feature>
<dbReference type="Gene3D" id="1.10.1040.10">
    <property type="entry name" value="N-(1-d-carboxylethyl)-l-norvaline Dehydrogenase, domain 2"/>
    <property type="match status" value="1"/>
</dbReference>
<evidence type="ECO:0000313" key="7">
    <source>
        <dbReference type="EMBL" id="AJK50003.1"/>
    </source>
</evidence>
<keyword evidence="8" id="KW-1185">Reference proteome</keyword>
<dbReference type="PANTHER" id="PTHR48075:SF5">
    <property type="entry name" value="3-HYDROXYBUTYRYL-COA DEHYDROGENASE"/>
    <property type="match status" value="1"/>
</dbReference>
<protein>
    <submittedName>
        <fullName evidence="7">3-hydoxyacyl-CoA dehydrogenase, NAD-binding protein</fullName>
        <ecNumber evidence="7">1.1.1.157</ecNumber>
    </submittedName>
</protein>
<dbReference type="AlphaFoldDB" id="A0A0B6S2W5"/>
<dbReference type="HOGENOM" id="CLU_009834_2_0_4"/>
<feature type="binding site" evidence="4">
    <location>
        <position position="36"/>
    </location>
    <ligand>
        <name>NAD(+)</name>
        <dbReference type="ChEBI" id="CHEBI:57540"/>
    </ligand>
</feature>
<dbReference type="PROSITE" id="PS00067">
    <property type="entry name" value="3HCDH"/>
    <property type="match status" value="1"/>
</dbReference>
<accession>A0A0B6S2W5</accession>
<dbReference type="PIRSF" id="PIRSF000105">
    <property type="entry name" value="HCDH"/>
    <property type="match status" value="1"/>
</dbReference>
<dbReference type="SUPFAM" id="SSF48179">
    <property type="entry name" value="6-phosphogluconate dehydrogenase C-terminal domain-like"/>
    <property type="match status" value="1"/>
</dbReference>
<dbReference type="InterPro" id="IPR022694">
    <property type="entry name" value="3-OHacyl-CoA_DH"/>
</dbReference>
<dbReference type="GO" id="GO:0070403">
    <property type="term" value="F:NAD+ binding"/>
    <property type="evidence" value="ECO:0007669"/>
    <property type="project" value="InterPro"/>
</dbReference>
<evidence type="ECO:0000259" key="5">
    <source>
        <dbReference type="Pfam" id="PF00725"/>
    </source>
</evidence>
<organism evidence="7 8">
    <name type="scientific">Burkholderia plantarii</name>
    <dbReference type="NCBI Taxonomy" id="41899"/>
    <lineage>
        <taxon>Bacteria</taxon>
        <taxon>Pseudomonadati</taxon>
        <taxon>Pseudomonadota</taxon>
        <taxon>Betaproteobacteria</taxon>
        <taxon>Burkholderiales</taxon>
        <taxon>Burkholderiaceae</taxon>
        <taxon>Burkholderia</taxon>
    </lineage>
</organism>
<evidence type="ECO:0000259" key="6">
    <source>
        <dbReference type="Pfam" id="PF02737"/>
    </source>
</evidence>
<feature type="binding site" evidence="4">
    <location>
        <position position="96"/>
    </location>
    <ligand>
        <name>NAD(+)</name>
        <dbReference type="ChEBI" id="CHEBI:57540"/>
    </ligand>
</feature>